<dbReference type="PROSITE" id="PS51450">
    <property type="entry name" value="LRR"/>
    <property type="match status" value="4"/>
</dbReference>
<keyword evidence="5" id="KW-0966">Cell projection</keyword>
<keyword evidence="4" id="KW-0969">Cilium</keyword>
<keyword evidence="2" id="KW-0433">Leucine-rich repeat</keyword>
<name>A0ABR2JXF3_9EUKA</name>
<dbReference type="InterPro" id="IPR050576">
    <property type="entry name" value="Cilia_flagella_integrity"/>
</dbReference>
<evidence type="ECO:0000313" key="7">
    <source>
        <dbReference type="EMBL" id="KAK8883441.1"/>
    </source>
</evidence>
<gene>
    <name evidence="7" type="ORF">M9Y10_046092</name>
</gene>
<keyword evidence="8" id="KW-1185">Reference proteome</keyword>
<dbReference type="Pfam" id="PF12799">
    <property type="entry name" value="LRR_4"/>
    <property type="match status" value="1"/>
</dbReference>
<evidence type="ECO:0000256" key="3">
    <source>
        <dbReference type="ARBA" id="ARBA00022737"/>
    </source>
</evidence>
<sequence>MEEEDEGNPITQEIITQVIKKHNLYLTPSLNEVLYLQHRGVTKIQNLNQFVNLKTLWLNNNAISKIEGLDELHNLINLNLSDNLIDKITGLENLSSLNSLALTNNYISKIEGLHGCKSLTSLQLDHNKLKDPKSLFGLLEVPTLEILNLNKNMIEGDEFLDLIKNLSKLKVLRMLGNNITRTMKDYRRQIISSLPELNYLDDSPIDTSERRISNAWKSGGIEEERKVRDQIKKENQDFHNKIIKEYDELIIQGKIERGEPVDDSDTSPEKDIEISPDNNEKEVDNDNTPNTKPDEIFKTEPEEILRKEIDDDLD</sequence>
<feature type="compositionally biased region" description="Basic and acidic residues" evidence="6">
    <location>
        <begin position="267"/>
        <end position="284"/>
    </location>
</feature>
<evidence type="ECO:0000256" key="5">
    <source>
        <dbReference type="ARBA" id="ARBA00023273"/>
    </source>
</evidence>
<dbReference type="InterPro" id="IPR025875">
    <property type="entry name" value="Leu-rich_rpt_4"/>
</dbReference>
<proteinExistence type="predicted"/>
<dbReference type="PANTHER" id="PTHR45973">
    <property type="entry name" value="PROTEIN PHOSPHATASE 1 REGULATORY SUBUNIT SDS22-RELATED"/>
    <property type="match status" value="1"/>
</dbReference>
<feature type="region of interest" description="Disordered" evidence="6">
    <location>
        <begin position="257"/>
        <end position="314"/>
    </location>
</feature>
<accession>A0ABR2JXF3</accession>
<protein>
    <submittedName>
        <fullName evidence="7">Axoneme assembly</fullName>
    </submittedName>
</protein>
<reference evidence="7 8" key="1">
    <citation type="submission" date="2024-04" db="EMBL/GenBank/DDBJ databases">
        <title>Tritrichomonas musculus Genome.</title>
        <authorList>
            <person name="Alves-Ferreira E."/>
            <person name="Grigg M."/>
            <person name="Lorenzi H."/>
            <person name="Galac M."/>
        </authorList>
    </citation>
    <scope>NUCLEOTIDE SEQUENCE [LARGE SCALE GENOMIC DNA]</scope>
    <source>
        <strain evidence="7 8">EAF2021</strain>
    </source>
</reference>
<dbReference type="SUPFAM" id="SSF52075">
    <property type="entry name" value="Outer arm dynein light chain 1"/>
    <property type="match status" value="1"/>
</dbReference>
<comment type="subcellular location">
    <subcellularLocation>
        <location evidence="1">Cell projection</location>
        <location evidence="1">Cilium</location>
    </subcellularLocation>
</comment>
<evidence type="ECO:0000256" key="2">
    <source>
        <dbReference type="ARBA" id="ARBA00022614"/>
    </source>
</evidence>
<evidence type="ECO:0000256" key="6">
    <source>
        <dbReference type="SAM" id="MobiDB-lite"/>
    </source>
</evidence>
<dbReference type="EMBL" id="JAPFFF010000009">
    <property type="protein sequence ID" value="KAK8883441.1"/>
    <property type="molecule type" value="Genomic_DNA"/>
</dbReference>
<dbReference type="Pfam" id="PF14580">
    <property type="entry name" value="LRR_9"/>
    <property type="match status" value="1"/>
</dbReference>
<evidence type="ECO:0000256" key="4">
    <source>
        <dbReference type="ARBA" id="ARBA00023069"/>
    </source>
</evidence>
<dbReference type="InterPro" id="IPR032675">
    <property type="entry name" value="LRR_dom_sf"/>
</dbReference>
<dbReference type="PANTHER" id="PTHR45973:SF9">
    <property type="entry name" value="LEUCINE-RICH REPEAT-CONTAINING PROTEIN 46"/>
    <property type="match status" value="1"/>
</dbReference>
<comment type="caution">
    <text evidence="7">The sequence shown here is derived from an EMBL/GenBank/DDBJ whole genome shotgun (WGS) entry which is preliminary data.</text>
</comment>
<dbReference type="InterPro" id="IPR001611">
    <property type="entry name" value="Leu-rich_rpt"/>
</dbReference>
<evidence type="ECO:0000256" key="1">
    <source>
        <dbReference type="ARBA" id="ARBA00004138"/>
    </source>
</evidence>
<dbReference type="Proteomes" id="UP001470230">
    <property type="component" value="Unassembled WGS sequence"/>
</dbReference>
<feature type="compositionally biased region" description="Basic and acidic residues" evidence="6">
    <location>
        <begin position="292"/>
        <end position="314"/>
    </location>
</feature>
<evidence type="ECO:0000313" key="8">
    <source>
        <dbReference type="Proteomes" id="UP001470230"/>
    </source>
</evidence>
<keyword evidence="3" id="KW-0677">Repeat</keyword>
<organism evidence="7 8">
    <name type="scientific">Tritrichomonas musculus</name>
    <dbReference type="NCBI Taxonomy" id="1915356"/>
    <lineage>
        <taxon>Eukaryota</taxon>
        <taxon>Metamonada</taxon>
        <taxon>Parabasalia</taxon>
        <taxon>Tritrichomonadida</taxon>
        <taxon>Tritrichomonadidae</taxon>
        <taxon>Tritrichomonas</taxon>
    </lineage>
</organism>
<dbReference type="SMART" id="SM00365">
    <property type="entry name" value="LRR_SD22"/>
    <property type="match status" value="4"/>
</dbReference>
<dbReference type="Gene3D" id="3.80.10.10">
    <property type="entry name" value="Ribonuclease Inhibitor"/>
    <property type="match status" value="2"/>
</dbReference>